<evidence type="ECO:0000313" key="4">
    <source>
        <dbReference type="EMBL" id="QJI05012.1"/>
    </source>
</evidence>
<sequence>MRLKRIFLYFLILALTASPVFAGGYGHGYSYGYSDRDPSEIFSFNARHHLPKDRVSGTSWSQTYAGTIRTVTAADGTNQPVAANTVPIDYVNGEPFVRIEPAADYLFLNSAAPTTQDIDVLAVKHTVCLVGTGSATISAGTATIAAGGAATDGSPFTVNVTGAGTITVTIAGSPTRVWLTNTAMAHSYVVTAGSAVNRTTEANTVTLAIPTAVSNALQEALSAEVATGTCVAGTLYKITATQVNHFYVGCAINGYFTSAGTETLDANNKVKAVTRQSKGTLVAEVMFGYSLEQTPVSVAYAILSATTSAVSLMFLYNSAGSGRFNTSDAVTGPVVLKEWAASTLYKSVARWGEINSNVQQFYVSVNNGAGGAITNGTKVTYDGAYAVGANLILGYTLYGPMWIKSIKFNKDVITDAQINGM</sequence>
<dbReference type="EMBL" id="MT144622">
    <property type="protein sequence ID" value="QJH95529.1"/>
    <property type="molecule type" value="Genomic_DNA"/>
</dbReference>
<dbReference type="EMBL" id="MT141578">
    <property type="protein sequence ID" value="QJA67953.1"/>
    <property type="molecule type" value="Genomic_DNA"/>
</dbReference>
<dbReference type="EMBL" id="MT145193">
    <property type="protein sequence ID" value="QJI05012.1"/>
    <property type="molecule type" value="Genomic_DNA"/>
</dbReference>
<accession>A0A6H1ZPN3</accession>
<gene>
    <name evidence="4" type="ORF">MM415A00131_0030</name>
    <name evidence="2" type="ORF">MM415B00138_0003</name>
    <name evidence="1" type="ORF">TM448A01279_0020</name>
    <name evidence="3" type="ORF">TM448B00456_0010</name>
</gene>
<organism evidence="1">
    <name type="scientific">viral metagenome</name>
    <dbReference type="NCBI Taxonomy" id="1070528"/>
    <lineage>
        <taxon>unclassified sequences</taxon>
        <taxon>metagenomes</taxon>
        <taxon>organismal metagenomes</taxon>
    </lineage>
</organism>
<proteinExistence type="predicted"/>
<dbReference type="AlphaFoldDB" id="A0A6H1ZPN3"/>
<reference evidence="1" key="1">
    <citation type="submission" date="2020-03" db="EMBL/GenBank/DDBJ databases">
        <title>The deep terrestrial virosphere.</title>
        <authorList>
            <person name="Holmfeldt K."/>
            <person name="Nilsson E."/>
            <person name="Simone D."/>
            <person name="Lopez-Fernandez M."/>
            <person name="Wu X."/>
            <person name="de Brujin I."/>
            <person name="Lundin D."/>
            <person name="Andersson A."/>
            <person name="Bertilsson S."/>
            <person name="Dopson M."/>
        </authorList>
    </citation>
    <scope>NUCLEOTIDE SEQUENCE</scope>
    <source>
        <strain evidence="4">MM415A00131</strain>
        <strain evidence="2">MM415B00138</strain>
        <strain evidence="1">TM448A01279</strain>
        <strain evidence="3">TM448B00456</strain>
    </source>
</reference>
<evidence type="ECO:0000313" key="3">
    <source>
        <dbReference type="EMBL" id="QJH95529.1"/>
    </source>
</evidence>
<name>A0A6H1ZPN3_9ZZZZ</name>
<protein>
    <submittedName>
        <fullName evidence="1">Uncharacterized protein</fullName>
    </submittedName>
</protein>
<evidence type="ECO:0000313" key="1">
    <source>
        <dbReference type="EMBL" id="QJA49267.1"/>
    </source>
</evidence>
<evidence type="ECO:0000313" key="2">
    <source>
        <dbReference type="EMBL" id="QJA67953.1"/>
    </source>
</evidence>
<dbReference type="EMBL" id="MT144127">
    <property type="protein sequence ID" value="QJA49267.1"/>
    <property type="molecule type" value="Genomic_DNA"/>
</dbReference>